<gene>
    <name evidence="3" type="ORF">LtaPh_2508300</name>
</gene>
<dbReference type="AlphaFoldDB" id="A0A640KI69"/>
<dbReference type="VEuPathDB" id="TriTrypDB:LtaPh_2508300"/>
<keyword evidence="2" id="KW-1133">Transmembrane helix</keyword>
<keyword evidence="2" id="KW-0812">Transmembrane</keyword>
<evidence type="ECO:0000313" key="4">
    <source>
        <dbReference type="Proteomes" id="UP000419144"/>
    </source>
</evidence>
<proteinExistence type="predicted"/>
<dbReference type="OrthoDB" id="265687at2759"/>
<keyword evidence="4" id="KW-1185">Reference proteome</keyword>
<feature type="region of interest" description="Disordered" evidence="1">
    <location>
        <begin position="251"/>
        <end position="302"/>
    </location>
</feature>
<evidence type="ECO:0000313" key="3">
    <source>
        <dbReference type="EMBL" id="GET89172.1"/>
    </source>
</evidence>
<accession>A0A640KI69</accession>
<evidence type="ECO:0000256" key="1">
    <source>
        <dbReference type="SAM" id="MobiDB-lite"/>
    </source>
</evidence>
<comment type="caution">
    <text evidence="3">The sequence shown here is derived from an EMBL/GenBank/DDBJ whole genome shotgun (WGS) entry which is preliminary data.</text>
</comment>
<keyword evidence="2" id="KW-0472">Membrane</keyword>
<protein>
    <submittedName>
        <fullName evidence="3">Uncharacterized protein</fullName>
    </submittedName>
</protein>
<dbReference type="Proteomes" id="UP000419144">
    <property type="component" value="Unassembled WGS sequence"/>
</dbReference>
<evidence type="ECO:0000256" key="2">
    <source>
        <dbReference type="SAM" id="Phobius"/>
    </source>
</evidence>
<sequence length="302" mass="32402">MAVRAEMTSLLASAQVRDAGESLVRVLCVEFTYTTQKLLETSLSATAAGSAAATEELRKLPGTHLRLSPDTTIHGIRTLLQEQQSSDSLTNAHFFAVHAPPASLEGVESSESFLPLQNTATLNDVLASGPLLRCTDDTSGDAADQMLVLVYMRESEYGFDGDDFLLGALCAGLCACCIALCATGAARSAEKKKKKDEQQQYQQYPQYPQYQQQAYYGNNAASSAYPAYYSAGQPAGQPYSYGAPPEYPTAQPAYYNYSGQPQYEQIQPPPPPPAQYYTHPQGQKQGPGTSSPSTNTGAPAPL</sequence>
<dbReference type="EMBL" id="BLBS01000034">
    <property type="protein sequence ID" value="GET89172.1"/>
    <property type="molecule type" value="Genomic_DNA"/>
</dbReference>
<feature type="compositionally biased region" description="Polar residues" evidence="1">
    <location>
        <begin position="282"/>
        <end position="302"/>
    </location>
</feature>
<feature type="transmembrane region" description="Helical" evidence="2">
    <location>
        <begin position="164"/>
        <end position="186"/>
    </location>
</feature>
<name>A0A640KI69_LEITA</name>
<reference evidence="3" key="1">
    <citation type="submission" date="2019-11" db="EMBL/GenBank/DDBJ databases">
        <title>Leishmania tarentolae CDS.</title>
        <authorList>
            <person name="Goto Y."/>
            <person name="Yamagishi J."/>
        </authorList>
    </citation>
    <scope>NUCLEOTIDE SEQUENCE [LARGE SCALE GENOMIC DNA]</scope>
    <source>
        <strain evidence="3">Parrot Tar II</strain>
    </source>
</reference>
<organism evidence="3 4">
    <name type="scientific">Leishmania tarentolae</name>
    <name type="common">Sauroleishmania tarentolae</name>
    <dbReference type="NCBI Taxonomy" id="5689"/>
    <lineage>
        <taxon>Eukaryota</taxon>
        <taxon>Discoba</taxon>
        <taxon>Euglenozoa</taxon>
        <taxon>Kinetoplastea</taxon>
        <taxon>Metakinetoplastina</taxon>
        <taxon>Trypanosomatida</taxon>
        <taxon>Trypanosomatidae</taxon>
        <taxon>Leishmaniinae</taxon>
        <taxon>Leishmania</taxon>
        <taxon>lizard Leishmania</taxon>
    </lineage>
</organism>